<name>A0ABR7KE10_9FIRM</name>
<dbReference type="Gene3D" id="3.30.1330.60">
    <property type="entry name" value="OmpA-like domain"/>
    <property type="match status" value="1"/>
</dbReference>
<evidence type="ECO:0000256" key="1">
    <source>
        <dbReference type="SAM" id="SignalP"/>
    </source>
</evidence>
<protein>
    <submittedName>
        <fullName evidence="2">OmpA family protein</fullName>
    </submittedName>
</protein>
<proteinExistence type="predicted"/>
<organism evidence="2 3">
    <name type="scientific">Catenibacterium faecis</name>
    <dbReference type="NCBI Taxonomy" id="2764323"/>
    <lineage>
        <taxon>Bacteria</taxon>
        <taxon>Bacillati</taxon>
        <taxon>Bacillota</taxon>
        <taxon>Erysipelotrichia</taxon>
        <taxon>Erysipelotrichales</taxon>
        <taxon>Coprobacillaceae</taxon>
        <taxon>Catenibacterium</taxon>
    </lineage>
</organism>
<keyword evidence="3" id="KW-1185">Reference proteome</keyword>
<reference evidence="2 3" key="1">
    <citation type="submission" date="2020-08" db="EMBL/GenBank/DDBJ databases">
        <authorList>
            <person name="Liu C."/>
            <person name="Sun Q."/>
        </authorList>
    </citation>
    <scope>NUCLEOTIDE SEQUENCE [LARGE SCALE GENOMIC DNA]</scope>
    <source>
        <strain evidence="2 3">NSJ-22</strain>
    </source>
</reference>
<evidence type="ECO:0000313" key="2">
    <source>
        <dbReference type="EMBL" id="MBC6010953.1"/>
    </source>
</evidence>
<comment type="caution">
    <text evidence="2">The sequence shown here is derived from an EMBL/GenBank/DDBJ whole genome shotgun (WGS) entry which is preliminary data.</text>
</comment>
<dbReference type="Proteomes" id="UP000603474">
    <property type="component" value="Unassembled WGS sequence"/>
</dbReference>
<dbReference type="SUPFAM" id="SSF103088">
    <property type="entry name" value="OmpA-like"/>
    <property type="match status" value="1"/>
</dbReference>
<sequence>MKKLKTLTISLLMLSLVLCGCSSKKVKNYNISVVAGNNSCSLLHDYILAKPYLKKIYTQGGQLSIVNSDGAPYVVKSEQIEPLKSYTTSTQKKSYLEKYTSNMIEELNSIKSKSAEIDLIESLNCASKSFSTKSNNDIVCFVSGLSTKGLLNMTTLESLRNLDINKTVSNLKEAHGMPNLQNINNIYLYSVGQVASYQKLSKISIHKEKEFLTKLLVESGMNKDKIHFVDSNPISNKAYKGPNVSKVGQDTDYNAVSMVSNNYNDIKSKLCLTGLEFQKNSSILLNAEKLNSVVSFLNNYAGAVDIFGTTAYDKTTSDERLQKLGYERALTVKNSLLEKGVDPTKINKVSSLSYKNLYHKNEWNEQGFNDEIAKLNRTVVIKDSQS</sequence>
<feature type="chain" id="PRO_5046775491" evidence="1">
    <location>
        <begin position="25"/>
        <end position="386"/>
    </location>
</feature>
<accession>A0ABR7KE10</accession>
<evidence type="ECO:0000313" key="3">
    <source>
        <dbReference type="Proteomes" id="UP000603474"/>
    </source>
</evidence>
<dbReference type="EMBL" id="JACRWG010000080">
    <property type="protein sequence ID" value="MBC6010953.1"/>
    <property type="molecule type" value="Genomic_DNA"/>
</dbReference>
<gene>
    <name evidence="2" type="ORF">H8909_12110</name>
</gene>
<feature type="signal peptide" evidence="1">
    <location>
        <begin position="1"/>
        <end position="24"/>
    </location>
</feature>
<keyword evidence="1" id="KW-0732">Signal</keyword>
<dbReference type="InterPro" id="IPR036737">
    <property type="entry name" value="OmpA-like_sf"/>
</dbReference>
<dbReference type="PROSITE" id="PS51257">
    <property type="entry name" value="PROKAR_LIPOPROTEIN"/>
    <property type="match status" value="1"/>
</dbReference>
<dbReference type="RefSeq" id="WP_187013003.1">
    <property type="nucleotide sequence ID" value="NZ_JACRWG010000080.1"/>
</dbReference>